<dbReference type="PRINTS" id="PR00086">
    <property type="entry name" value="LLDHDRGNASE"/>
</dbReference>
<name>A0A1W4XHD3_AGRPL</name>
<feature type="binding site" evidence="3">
    <location>
        <position position="117"/>
    </location>
    <ligand>
        <name>NAD(+)</name>
        <dbReference type="ChEBI" id="CHEBI:57540"/>
    </ligand>
</feature>
<feature type="domain" description="Lactate/malate dehydrogenase N-terminal" evidence="6">
    <location>
        <begin position="26"/>
        <end position="164"/>
    </location>
</feature>
<evidence type="ECO:0000313" key="8">
    <source>
        <dbReference type="Proteomes" id="UP000192223"/>
    </source>
</evidence>
<keyword evidence="2 3" id="KW-0520">NAD</keyword>
<feature type="transmembrane region" description="Helical" evidence="5">
    <location>
        <begin position="27"/>
        <end position="44"/>
    </location>
</feature>
<dbReference type="KEGG" id="apln:108744232"/>
<dbReference type="InterPro" id="IPR001557">
    <property type="entry name" value="L-lactate/malate_DH"/>
</dbReference>
<dbReference type="SUPFAM" id="SSF56327">
    <property type="entry name" value="LDH C-terminal domain-like"/>
    <property type="match status" value="1"/>
</dbReference>
<dbReference type="OrthoDB" id="5405561at2759"/>
<feature type="binding site" evidence="3">
    <location>
        <begin position="31"/>
        <end position="36"/>
    </location>
    <ligand>
        <name>NAD(+)</name>
        <dbReference type="ChEBI" id="CHEBI:57540"/>
    </ligand>
</feature>
<dbReference type="GO" id="GO:0004459">
    <property type="term" value="F:L-lactate dehydrogenase (NAD+) activity"/>
    <property type="evidence" value="ECO:0007669"/>
    <property type="project" value="TreeGrafter"/>
</dbReference>
<comment type="similarity">
    <text evidence="4">Belongs to the LDH/MDH superfamily.</text>
</comment>
<accession>A0A1W4XHD3</accession>
<dbReference type="InterPro" id="IPR022383">
    <property type="entry name" value="Lactate/malate_DH_C"/>
</dbReference>
<dbReference type="Gene3D" id="3.40.50.720">
    <property type="entry name" value="NAD(P)-binding Rossmann-like Domain"/>
    <property type="match status" value="1"/>
</dbReference>
<evidence type="ECO:0000259" key="6">
    <source>
        <dbReference type="Pfam" id="PF00056"/>
    </source>
</evidence>
<dbReference type="Pfam" id="PF00056">
    <property type="entry name" value="Ldh_1_N"/>
    <property type="match status" value="1"/>
</dbReference>
<evidence type="ECO:0000256" key="3">
    <source>
        <dbReference type="PIRSR" id="PIRSR000102-3"/>
    </source>
</evidence>
<dbReference type="Proteomes" id="UP000192223">
    <property type="component" value="Unplaced"/>
</dbReference>
<dbReference type="SUPFAM" id="SSF51735">
    <property type="entry name" value="NAD(P)-binding Rossmann-fold domains"/>
    <property type="match status" value="1"/>
</dbReference>
<dbReference type="PIRSF" id="PIRSF000102">
    <property type="entry name" value="Lac_mal_DH"/>
    <property type="match status" value="1"/>
</dbReference>
<dbReference type="PANTHER" id="PTHR43128">
    <property type="entry name" value="L-2-HYDROXYCARBOXYLATE DEHYDROGENASE (NAD(P)(+))"/>
    <property type="match status" value="1"/>
</dbReference>
<protein>
    <submittedName>
        <fullName evidence="9">L-lactate dehydrogenase-like</fullName>
    </submittedName>
</protein>
<dbReference type="RefSeq" id="XP_018335394.1">
    <property type="nucleotide sequence ID" value="XM_018479892.2"/>
</dbReference>
<dbReference type="InParanoid" id="A0A1W4XHD3"/>
<keyword evidence="1 4" id="KW-0560">Oxidoreductase</keyword>
<dbReference type="GO" id="GO:0006089">
    <property type="term" value="P:lactate metabolic process"/>
    <property type="evidence" value="ECO:0007669"/>
    <property type="project" value="TreeGrafter"/>
</dbReference>
<dbReference type="Pfam" id="PF02866">
    <property type="entry name" value="Ldh_1_C"/>
    <property type="match status" value="1"/>
</dbReference>
<keyword evidence="5" id="KW-0472">Membrane</keyword>
<feature type="domain" description="Lactate/malate dehydrogenase C-terminal" evidence="7">
    <location>
        <begin position="167"/>
        <end position="335"/>
    </location>
</feature>
<dbReference type="Gene3D" id="3.90.110.10">
    <property type="entry name" value="Lactate dehydrogenase/glycoside hydrolase, family 4, C-terminal"/>
    <property type="match status" value="1"/>
</dbReference>
<evidence type="ECO:0000256" key="4">
    <source>
        <dbReference type="RuleBase" id="RU003369"/>
    </source>
</evidence>
<dbReference type="STRING" id="224129.A0A1W4XHD3"/>
<evidence type="ECO:0000259" key="7">
    <source>
        <dbReference type="Pfam" id="PF02866"/>
    </source>
</evidence>
<evidence type="ECO:0000256" key="2">
    <source>
        <dbReference type="ARBA" id="ARBA00023027"/>
    </source>
</evidence>
<dbReference type="InterPro" id="IPR036291">
    <property type="entry name" value="NAD(P)-bd_dom_sf"/>
</dbReference>
<keyword evidence="8" id="KW-1185">Reference proteome</keyword>
<gene>
    <name evidence="9" type="primary">LOC108744232</name>
</gene>
<evidence type="ECO:0000313" key="9">
    <source>
        <dbReference type="RefSeq" id="XP_018335394.1"/>
    </source>
</evidence>
<keyword evidence="5" id="KW-1133">Transmembrane helix</keyword>
<evidence type="ECO:0000256" key="1">
    <source>
        <dbReference type="ARBA" id="ARBA00023002"/>
    </source>
</evidence>
<dbReference type="InterPro" id="IPR001236">
    <property type="entry name" value="Lactate/malate_DH_N"/>
</dbReference>
<keyword evidence="5" id="KW-0812">Transmembrane</keyword>
<organism evidence="8 9">
    <name type="scientific">Agrilus planipennis</name>
    <name type="common">Emerald ash borer</name>
    <name type="synonym">Agrilus marcopoli</name>
    <dbReference type="NCBI Taxonomy" id="224129"/>
    <lineage>
        <taxon>Eukaryota</taxon>
        <taxon>Metazoa</taxon>
        <taxon>Ecdysozoa</taxon>
        <taxon>Arthropoda</taxon>
        <taxon>Hexapoda</taxon>
        <taxon>Insecta</taxon>
        <taxon>Pterygota</taxon>
        <taxon>Neoptera</taxon>
        <taxon>Endopterygota</taxon>
        <taxon>Coleoptera</taxon>
        <taxon>Polyphaga</taxon>
        <taxon>Elateriformia</taxon>
        <taxon>Buprestoidea</taxon>
        <taxon>Buprestidae</taxon>
        <taxon>Agrilinae</taxon>
        <taxon>Agrilus</taxon>
    </lineage>
</organism>
<sequence length="351" mass="38555">MLTTTVKALMTYVCPSAARRKNRRDKVTIIGAGSVGVALAYTLLTQKKTSELVLIDKSEEQLQGEHMDMIQGAMFMESPRITSTTDYHKTVDSCVVIITVGAVMQEDENEMDAAKRNAEILKEIVPAIVKESPEAVVVVMTQPVDICSYIVWKLSKFPAHRVIGSGTCLQSANFKSLIAERLGVSPSAVQACIIGEPGQKSIPVWSGVTICGVRLKDINADIGTDEDPEDWNYIHKEIVKNSNCIKSIKGHEALSMAQAMAKITSAILEDTRECMPVSTHIRGCRHKDSDAGDRKDVYLSLPCILSSCGVSYIVRQQLTEKEKNLLQKSADKMNEIQSGLDLTLSEMYANK</sequence>
<feature type="binding site" evidence="3">
    <location>
        <position position="56"/>
    </location>
    <ligand>
        <name>NAD(+)</name>
        <dbReference type="ChEBI" id="CHEBI:57540"/>
    </ligand>
</feature>
<evidence type="ECO:0000256" key="5">
    <source>
        <dbReference type="SAM" id="Phobius"/>
    </source>
</evidence>
<dbReference type="InterPro" id="IPR015955">
    <property type="entry name" value="Lactate_DH/Glyco_Ohase_4_C"/>
</dbReference>
<reference evidence="9" key="1">
    <citation type="submission" date="2025-08" db="UniProtKB">
        <authorList>
            <consortium name="RefSeq"/>
        </authorList>
    </citation>
    <scope>IDENTIFICATION</scope>
    <source>
        <tissue evidence="9">Entire body</tissue>
    </source>
</reference>
<proteinExistence type="inferred from homology"/>
<dbReference type="PANTHER" id="PTHR43128:SF16">
    <property type="entry name" value="L-LACTATE DEHYDROGENASE"/>
    <property type="match status" value="1"/>
</dbReference>
<dbReference type="GeneID" id="108744232"/>
<dbReference type="AlphaFoldDB" id="A0A1W4XHD3"/>